<dbReference type="Proteomes" id="UP000319483">
    <property type="component" value="Unassembled WGS sequence"/>
</dbReference>
<dbReference type="RefSeq" id="WP_144093148.1">
    <property type="nucleotide sequence ID" value="NZ_VMHM01000019.1"/>
</dbReference>
<evidence type="ECO:0000313" key="1">
    <source>
        <dbReference type="EMBL" id="TSJ92955.1"/>
    </source>
</evidence>
<proteinExistence type="predicted"/>
<accession>A0A556RVP7</accession>
<reference evidence="1 2" key="1">
    <citation type="submission" date="2019-07" db="EMBL/GenBank/DDBJ databases">
        <title>Gilliamella genomes.</title>
        <authorList>
            <person name="Zheng H."/>
        </authorList>
    </citation>
    <scope>NUCLEOTIDE SEQUENCE [LARGE SCALE GENOMIC DNA]</scope>
    <source>
        <strain evidence="1 2">W8127</strain>
    </source>
</reference>
<gene>
    <name evidence="1" type="ORF">FPQ15_12625</name>
</gene>
<protein>
    <submittedName>
        <fullName evidence="1">Uncharacterized protein</fullName>
    </submittedName>
</protein>
<comment type="caution">
    <text evidence="1">The sequence shown here is derived from an EMBL/GenBank/DDBJ whole genome shotgun (WGS) entry which is preliminary data.</text>
</comment>
<name>A0A556RVP7_9GAMM</name>
<organism evidence="1 2">
    <name type="scientific">Gilliamella apicola</name>
    <dbReference type="NCBI Taxonomy" id="1196095"/>
    <lineage>
        <taxon>Bacteria</taxon>
        <taxon>Pseudomonadati</taxon>
        <taxon>Pseudomonadota</taxon>
        <taxon>Gammaproteobacteria</taxon>
        <taxon>Orbales</taxon>
        <taxon>Orbaceae</taxon>
        <taxon>Gilliamella</taxon>
    </lineage>
</organism>
<dbReference type="AlphaFoldDB" id="A0A556RVP7"/>
<evidence type="ECO:0000313" key="2">
    <source>
        <dbReference type="Proteomes" id="UP000319483"/>
    </source>
</evidence>
<dbReference type="EMBL" id="VMHM01000019">
    <property type="protein sequence ID" value="TSJ92955.1"/>
    <property type="molecule type" value="Genomic_DNA"/>
</dbReference>
<sequence length="239" mass="27681">MQIWFNYCLFGLKKPTDKGKAYLSSFDSMAMAINDYMVARSGVYAVIQLENSTFYSHKTRTRKTIIEASTQIVTPYPISIPIDLSSKEVYISLGLPNYDLNISDYEGMLRFYDAESNEVAAVKISNGKQYPILDFVDNSPTDILVKRPEPLEPVVTEDDLKISKVGRVEFYKDAVDENYKKLGYFQIFYKTGECYFSWKNEIYLQVLYWPKGKMIKNDQNKTVETYPIVIHDTVKSEIY</sequence>